<keyword evidence="1" id="KW-0175">Coiled coil</keyword>
<protein>
    <submittedName>
        <fullName evidence="4">Myosin heavy chain form B</fullName>
    </submittedName>
</protein>
<dbReference type="AlphaFoldDB" id="Q255P9"/>
<accession>Q255P9</accession>
<evidence type="ECO:0000256" key="1">
    <source>
        <dbReference type="SAM" id="Coils"/>
    </source>
</evidence>
<sequence>MRCIPACLTPISAINSCLVKANSPRACLVVNVFSLFLSLLIVVTGITALAFFSVELGMLHSVILSLCILAALFSLAISTYSIAHRRTSSCMSVLQKQELQQEMSRPPSLSHTRTDEISEDQNFENQKIQEMERENQRMSSRILELESQVLSQKEDQGRIRGFERIDPSSELNVNKERCAFESRIRDLEEALAKSESLSQERSSAAETRLGELQTERSQFLGRISELEISLVNRDYQITLCTNLEKQLEEKTEKIQQLEILRMQVLEEVQKLQKSLDQEEANSSILARKSEQIRVSLERDELRVQRLHLESRVVLLEVSESIASKFSLDIEKSNAETQTAEINQEQQEAQKQILRLREELKEKEEKISSNASEYQRIQSRCEKEIAQLKQSQAEALERVRGLEQDLLDADNEKQSFVQDFTDKCGEYEEKIAKLQNRCVDFENSMSDLQRDLLGENRNQESTDRSLITDLEGRIADLQEENQKQEMKIQAFDKQLLERSNEKTRIQKTVRAQIKAQVDKRKAAEKELGESEAKLQQLEAQIQHLEDGRGPSMSALQERVRTLYQEAHENNIFISNLKKCNQQLERQVLTFVNQKPLFLASNSVKEGNVAKLEGYRQEARTLLSADAQDRTLMAKDRISRLEKLCKGSDLKDEVDELAELSEDRLNHKAIFQLESKMFNLLQQNSSSASGRNRVESLRALRLQQYCDGDAGLEARVREFNFPKGSPINSSELYELEQEIFDIREAKIFTLREGLEGANERLIIAELKIKELTDILRAHEEALSPNTKEKRSLEEQQTLLQVGVDLRKQLDANRSELEVYKNRFLEIQREFLKISLENQAKDLALKVAENKLKQFEKKQ</sequence>
<dbReference type="HOGENOM" id="CLU_353634_0_0_0"/>
<feature type="coiled-coil region" evidence="1">
    <location>
        <begin position="752"/>
        <end position="779"/>
    </location>
</feature>
<organism evidence="4 5">
    <name type="scientific">Chlamydia felis (strain Fe/C-56)</name>
    <name type="common">Chlamydophila felis</name>
    <dbReference type="NCBI Taxonomy" id="264202"/>
    <lineage>
        <taxon>Bacteria</taxon>
        <taxon>Pseudomonadati</taxon>
        <taxon>Chlamydiota</taxon>
        <taxon>Chlamydiia</taxon>
        <taxon>Chlamydiales</taxon>
        <taxon>Chlamydiaceae</taxon>
        <taxon>Chlamydia/Chlamydophila group</taxon>
        <taxon>Chlamydia</taxon>
    </lineage>
</organism>
<name>Q255P9_CHLFF</name>
<reference evidence="4 5" key="1">
    <citation type="journal article" date="2006" name="DNA Res.">
        <title>Genome sequence of the cat pathogen, Chlamydophila felis.</title>
        <authorList>
            <person name="Azuma Y."/>
            <person name="Hirakawa H."/>
            <person name="Yamashita A."/>
            <person name="Cai Y."/>
            <person name="Rahman M.A."/>
            <person name="Suzuki H."/>
            <person name="Mitaku S."/>
            <person name="Toh H."/>
            <person name="Goto S."/>
            <person name="Murakami T."/>
            <person name="Sugi K."/>
            <person name="Hayashi H."/>
            <person name="Fukushi H."/>
            <person name="Hattori M."/>
            <person name="Kuhara S."/>
            <person name="Shirai M."/>
        </authorList>
    </citation>
    <scope>NUCLEOTIDE SEQUENCE [LARGE SCALE GENOMIC DNA]</scope>
    <source>
        <strain evidence="4 5">Fe/C-56</strain>
    </source>
</reference>
<proteinExistence type="predicted"/>
<feature type="coiled-coil region" evidence="1">
    <location>
        <begin position="327"/>
        <end position="546"/>
    </location>
</feature>
<dbReference type="EMBL" id="AP006861">
    <property type="protein sequence ID" value="BAE80989.1"/>
    <property type="molecule type" value="Genomic_DNA"/>
</dbReference>
<dbReference type="TCDB" id="9.B.159.9.4">
    <property type="family name" value="the inclusion membrane protein (inca) family"/>
</dbReference>
<feature type="region of interest" description="Disordered" evidence="2">
    <location>
        <begin position="99"/>
        <end position="122"/>
    </location>
</feature>
<dbReference type="KEGG" id="cfe:CF0217"/>
<feature type="compositionally biased region" description="Polar residues" evidence="2">
    <location>
        <begin position="99"/>
        <end position="111"/>
    </location>
</feature>
<evidence type="ECO:0000256" key="3">
    <source>
        <dbReference type="SAM" id="Phobius"/>
    </source>
</evidence>
<keyword evidence="3" id="KW-0812">Transmembrane</keyword>
<evidence type="ECO:0000256" key="2">
    <source>
        <dbReference type="SAM" id="MobiDB-lite"/>
    </source>
</evidence>
<evidence type="ECO:0000313" key="5">
    <source>
        <dbReference type="Proteomes" id="UP000001260"/>
    </source>
</evidence>
<keyword evidence="5" id="KW-1185">Reference proteome</keyword>
<keyword evidence="3" id="KW-1133">Transmembrane helix</keyword>
<dbReference type="Proteomes" id="UP000001260">
    <property type="component" value="Chromosome"/>
</dbReference>
<feature type="transmembrane region" description="Helical" evidence="3">
    <location>
        <begin position="61"/>
        <end position="83"/>
    </location>
</feature>
<feature type="transmembrane region" description="Helical" evidence="3">
    <location>
        <begin position="31"/>
        <end position="54"/>
    </location>
</feature>
<keyword evidence="3" id="KW-0472">Membrane</keyword>
<gene>
    <name evidence="4" type="primary">mhcB1</name>
    <name evidence="4" type="ordered locus">CF0217</name>
</gene>
<feature type="coiled-coil region" evidence="1">
    <location>
        <begin position="240"/>
        <end position="288"/>
    </location>
</feature>
<dbReference type="STRING" id="264202.CF0217"/>
<evidence type="ECO:0000313" key="4">
    <source>
        <dbReference type="EMBL" id="BAE80989.1"/>
    </source>
</evidence>